<evidence type="ECO:0000256" key="2">
    <source>
        <dbReference type="ARBA" id="ARBA00022723"/>
    </source>
</evidence>
<dbReference type="Pfam" id="PF00753">
    <property type="entry name" value="Lactamase_B"/>
    <property type="match status" value="1"/>
</dbReference>
<dbReference type="InterPro" id="IPR001279">
    <property type="entry name" value="Metallo-B-lactamas"/>
</dbReference>
<evidence type="ECO:0000313" key="7">
    <source>
        <dbReference type="Proteomes" id="UP000632535"/>
    </source>
</evidence>
<name>A0ABQ2BDU4_9MICO</name>
<protein>
    <submittedName>
        <fullName evidence="6">Hydrolase</fullName>
    </submittedName>
</protein>
<dbReference type="EMBL" id="BMDG01000018">
    <property type="protein sequence ID" value="GGI12056.1"/>
    <property type="molecule type" value="Genomic_DNA"/>
</dbReference>
<organism evidence="6 7">
    <name type="scientific">Isoptericola cucumis</name>
    <dbReference type="NCBI Taxonomy" id="1776856"/>
    <lineage>
        <taxon>Bacteria</taxon>
        <taxon>Bacillati</taxon>
        <taxon>Actinomycetota</taxon>
        <taxon>Actinomycetes</taxon>
        <taxon>Micrococcales</taxon>
        <taxon>Promicromonosporaceae</taxon>
        <taxon>Isoptericola</taxon>
    </lineage>
</organism>
<sequence length="261" mass="26484">MWVVQVLQVVAPVFGTNCCVVVAGGSSADARQDAGPRRDCVVVDPGAGVAAEVSRLVERHGLRPRAVLATHGHVDHTWDAADLCARYDVPLRLHAADAYRLADPFGSLGLAAGGGPGVSDALAAALAGTGRRPGDYRVPRHVETFDGTGGPVEVVAGAVRLAGVPAPGHTQGSTLFVLDDGPGTADDGDAAAGTVLAGDVLFAGGVGRTDLPGGDAATMTRTLRDVVARLDPRLVVVPGHGPRTTVAHELATNPFLRRAAG</sequence>
<evidence type="ECO:0000256" key="1">
    <source>
        <dbReference type="ARBA" id="ARBA00001947"/>
    </source>
</evidence>
<accession>A0ABQ2BDU4</accession>
<comment type="caution">
    <text evidence="6">The sequence shown here is derived from an EMBL/GenBank/DDBJ whole genome shotgun (WGS) entry which is preliminary data.</text>
</comment>
<dbReference type="Gene3D" id="3.60.15.10">
    <property type="entry name" value="Ribonuclease Z/Hydroxyacylglutathione hydrolase-like"/>
    <property type="match status" value="1"/>
</dbReference>
<keyword evidence="3 6" id="KW-0378">Hydrolase</keyword>
<keyword evidence="2" id="KW-0479">Metal-binding</keyword>
<evidence type="ECO:0000259" key="5">
    <source>
        <dbReference type="SMART" id="SM00849"/>
    </source>
</evidence>
<keyword evidence="7" id="KW-1185">Reference proteome</keyword>
<dbReference type="SUPFAM" id="SSF56281">
    <property type="entry name" value="Metallo-hydrolase/oxidoreductase"/>
    <property type="match status" value="1"/>
</dbReference>
<dbReference type="PANTHER" id="PTHR46233:SF3">
    <property type="entry name" value="HYDROXYACYLGLUTATHIONE HYDROLASE GLOC"/>
    <property type="match status" value="1"/>
</dbReference>
<proteinExistence type="predicted"/>
<feature type="domain" description="Metallo-beta-lactamase" evidence="5">
    <location>
        <begin position="15"/>
        <end position="240"/>
    </location>
</feature>
<dbReference type="InterPro" id="IPR051453">
    <property type="entry name" value="MBL_Glyoxalase_II"/>
</dbReference>
<dbReference type="SMART" id="SM00849">
    <property type="entry name" value="Lactamase_B"/>
    <property type="match status" value="1"/>
</dbReference>
<reference evidence="7" key="1">
    <citation type="journal article" date="2019" name="Int. J. Syst. Evol. Microbiol.">
        <title>The Global Catalogue of Microorganisms (GCM) 10K type strain sequencing project: providing services to taxonomists for standard genome sequencing and annotation.</title>
        <authorList>
            <consortium name="The Broad Institute Genomics Platform"/>
            <consortium name="The Broad Institute Genome Sequencing Center for Infectious Disease"/>
            <person name="Wu L."/>
            <person name="Ma J."/>
        </authorList>
    </citation>
    <scope>NUCLEOTIDE SEQUENCE [LARGE SCALE GENOMIC DNA]</scope>
    <source>
        <strain evidence="7">CCM 8653</strain>
    </source>
</reference>
<dbReference type="InterPro" id="IPR036866">
    <property type="entry name" value="RibonucZ/Hydroxyglut_hydro"/>
</dbReference>
<dbReference type="GO" id="GO:0016787">
    <property type="term" value="F:hydrolase activity"/>
    <property type="evidence" value="ECO:0007669"/>
    <property type="project" value="UniProtKB-KW"/>
</dbReference>
<evidence type="ECO:0000256" key="3">
    <source>
        <dbReference type="ARBA" id="ARBA00022801"/>
    </source>
</evidence>
<keyword evidence="4" id="KW-0862">Zinc</keyword>
<evidence type="ECO:0000256" key="4">
    <source>
        <dbReference type="ARBA" id="ARBA00022833"/>
    </source>
</evidence>
<dbReference type="PANTHER" id="PTHR46233">
    <property type="entry name" value="HYDROXYACYLGLUTATHIONE HYDROLASE GLOC"/>
    <property type="match status" value="1"/>
</dbReference>
<comment type="cofactor">
    <cofactor evidence="1">
        <name>Zn(2+)</name>
        <dbReference type="ChEBI" id="CHEBI:29105"/>
    </cofactor>
</comment>
<evidence type="ECO:0000313" key="6">
    <source>
        <dbReference type="EMBL" id="GGI12056.1"/>
    </source>
</evidence>
<gene>
    <name evidence="6" type="ORF">GCM10007368_39270</name>
</gene>
<dbReference type="CDD" id="cd06262">
    <property type="entry name" value="metallo-hydrolase-like_MBL-fold"/>
    <property type="match status" value="1"/>
</dbReference>
<dbReference type="Proteomes" id="UP000632535">
    <property type="component" value="Unassembled WGS sequence"/>
</dbReference>